<dbReference type="AlphaFoldDB" id="A0A9Q1CJR2"/>
<reference evidence="2" key="1">
    <citation type="submission" date="2021-10" db="EMBL/GenBank/DDBJ databases">
        <title>Tropical sea cucumber genome reveals ecological adaptation and Cuvierian tubules defense mechanism.</title>
        <authorList>
            <person name="Chen T."/>
        </authorList>
    </citation>
    <scope>NUCLEOTIDE SEQUENCE</scope>
    <source>
        <strain evidence="2">Nanhai2018</strain>
        <tissue evidence="2">Muscle</tissue>
    </source>
</reference>
<gene>
    <name evidence="2" type="ORF">HOLleu_09162</name>
</gene>
<sequence>MNGTQDFCPTSSLQNVDLPTNDATPPDAHVIEGDLTEEGNSNRSDLMSVEALINKYASHSRETIPSESCELDEHSVVNFKDEDFTNEVGFHENRPTENGKDEYLLPSIPAKRVPSASDGKDTCVSSSNDTPEDAGEETFKEGNDHHEKLENNTFENRQEQDVSTNHGPNPVKPLMPQIRDLAFQLTDQIHRQTVEETENSTDVGNEETKKKKVSWQVGGTKPKKTTKKAAASVFRGSMASTVTTIAGLKKWKLKARQDTQSDFEKYPGHLRVVQEHLRQEKTETPLTIRQDVKKEVLPILANIVRAYKKELVGEHRLLREATLKYEKLKSELQDAFL</sequence>
<evidence type="ECO:0000313" key="3">
    <source>
        <dbReference type="Proteomes" id="UP001152320"/>
    </source>
</evidence>
<proteinExistence type="predicted"/>
<protein>
    <submittedName>
        <fullName evidence="2">Uncharacterized protein</fullName>
    </submittedName>
</protein>
<dbReference type="Proteomes" id="UP001152320">
    <property type="component" value="Chromosome 3"/>
</dbReference>
<feature type="compositionally biased region" description="Polar residues" evidence="1">
    <location>
        <begin position="1"/>
        <end position="23"/>
    </location>
</feature>
<feature type="region of interest" description="Disordered" evidence="1">
    <location>
        <begin position="1"/>
        <end position="43"/>
    </location>
</feature>
<dbReference type="OrthoDB" id="10454012at2759"/>
<feature type="region of interest" description="Disordered" evidence="1">
    <location>
        <begin position="111"/>
        <end position="142"/>
    </location>
</feature>
<dbReference type="EMBL" id="JAIZAY010000003">
    <property type="protein sequence ID" value="KAJ8046013.1"/>
    <property type="molecule type" value="Genomic_DNA"/>
</dbReference>
<keyword evidence="3" id="KW-1185">Reference proteome</keyword>
<comment type="caution">
    <text evidence="2">The sequence shown here is derived from an EMBL/GenBank/DDBJ whole genome shotgun (WGS) entry which is preliminary data.</text>
</comment>
<evidence type="ECO:0000256" key="1">
    <source>
        <dbReference type="SAM" id="MobiDB-lite"/>
    </source>
</evidence>
<accession>A0A9Q1CJR2</accession>
<feature type="region of interest" description="Disordered" evidence="1">
    <location>
        <begin position="194"/>
        <end position="224"/>
    </location>
</feature>
<organism evidence="2 3">
    <name type="scientific">Holothuria leucospilota</name>
    <name type="common">Black long sea cucumber</name>
    <name type="synonym">Mertensiothuria leucospilota</name>
    <dbReference type="NCBI Taxonomy" id="206669"/>
    <lineage>
        <taxon>Eukaryota</taxon>
        <taxon>Metazoa</taxon>
        <taxon>Echinodermata</taxon>
        <taxon>Eleutherozoa</taxon>
        <taxon>Echinozoa</taxon>
        <taxon>Holothuroidea</taxon>
        <taxon>Aspidochirotacea</taxon>
        <taxon>Aspidochirotida</taxon>
        <taxon>Holothuriidae</taxon>
        <taxon>Holothuria</taxon>
    </lineage>
</organism>
<name>A0A9Q1CJR2_HOLLE</name>
<evidence type="ECO:0000313" key="2">
    <source>
        <dbReference type="EMBL" id="KAJ8046013.1"/>
    </source>
</evidence>